<dbReference type="AlphaFoldDB" id="A0A401U9U1"/>
<evidence type="ECO:0000256" key="7">
    <source>
        <dbReference type="ARBA" id="ARBA00023163"/>
    </source>
</evidence>
<evidence type="ECO:0000259" key="8">
    <source>
        <dbReference type="PROSITE" id="PS50949"/>
    </source>
</evidence>
<dbReference type="CDD" id="cd00609">
    <property type="entry name" value="AAT_like"/>
    <property type="match status" value="1"/>
</dbReference>
<reference evidence="9 10" key="1">
    <citation type="submission" date="2018-11" db="EMBL/GenBank/DDBJ databases">
        <title>Chryseotalea sanarue gen. nov., sp., nov., a member of the family Cytophagaceae, isolated from a brackish lake in Hamamatsu Japan.</title>
        <authorList>
            <person name="Maejima Y."/>
            <person name="Iino T."/>
            <person name="Muraguchi Y."/>
            <person name="Fukuda K."/>
            <person name="Ohkuma M."/>
            <person name="Moriuchi R."/>
            <person name="Dohra H."/>
            <person name="Kimbara K."/>
            <person name="Shintani M."/>
        </authorList>
    </citation>
    <scope>NUCLEOTIDE SEQUENCE [LARGE SCALE GENOMIC DNA]</scope>
    <source>
        <strain evidence="9 10">Ys</strain>
    </source>
</reference>
<keyword evidence="5" id="KW-0805">Transcription regulation</keyword>
<keyword evidence="6" id="KW-0238">DNA-binding</keyword>
<evidence type="ECO:0000313" key="10">
    <source>
        <dbReference type="Proteomes" id="UP000288227"/>
    </source>
</evidence>
<dbReference type="GO" id="GO:0003700">
    <property type="term" value="F:DNA-binding transcription factor activity"/>
    <property type="evidence" value="ECO:0007669"/>
    <property type="project" value="InterPro"/>
</dbReference>
<dbReference type="InterPro" id="IPR004839">
    <property type="entry name" value="Aminotransferase_I/II_large"/>
</dbReference>
<evidence type="ECO:0000256" key="5">
    <source>
        <dbReference type="ARBA" id="ARBA00023015"/>
    </source>
</evidence>
<protein>
    <submittedName>
        <fullName evidence="9">PLP-dependent aminotransferase family protein</fullName>
    </submittedName>
</protein>
<keyword evidence="4" id="KW-0663">Pyridoxal phosphate</keyword>
<dbReference type="CDD" id="cd07377">
    <property type="entry name" value="WHTH_GntR"/>
    <property type="match status" value="1"/>
</dbReference>
<dbReference type="InterPro" id="IPR000524">
    <property type="entry name" value="Tscrpt_reg_HTH_GntR"/>
</dbReference>
<evidence type="ECO:0000256" key="6">
    <source>
        <dbReference type="ARBA" id="ARBA00023125"/>
    </source>
</evidence>
<dbReference type="PROSITE" id="PS50949">
    <property type="entry name" value="HTH_GNTR"/>
    <property type="match status" value="1"/>
</dbReference>
<dbReference type="SMART" id="SM00345">
    <property type="entry name" value="HTH_GNTR"/>
    <property type="match status" value="1"/>
</dbReference>
<keyword evidence="2 9" id="KW-0032">Aminotransferase</keyword>
<dbReference type="FunFam" id="3.40.640.10:FF:000023">
    <property type="entry name" value="Transcriptional regulator, GntR family"/>
    <property type="match status" value="1"/>
</dbReference>
<name>A0A401U9U1_9BACT</name>
<dbReference type="Proteomes" id="UP000288227">
    <property type="component" value="Unassembled WGS sequence"/>
</dbReference>
<keyword evidence="7" id="KW-0804">Transcription</keyword>
<dbReference type="GO" id="GO:0003677">
    <property type="term" value="F:DNA binding"/>
    <property type="evidence" value="ECO:0007669"/>
    <property type="project" value="UniProtKB-KW"/>
</dbReference>
<dbReference type="InterPro" id="IPR015421">
    <property type="entry name" value="PyrdxlP-dep_Trfase_major"/>
</dbReference>
<dbReference type="InterPro" id="IPR015422">
    <property type="entry name" value="PyrdxlP-dep_Trfase_small"/>
</dbReference>
<proteinExistence type="inferred from homology"/>
<evidence type="ECO:0000313" key="9">
    <source>
        <dbReference type="EMBL" id="GCC51614.1"/>
    </source>
</evidence>
<evidence type="ECO:0000256" key="1">
    <source>
        <dbReference type="ARBA" id="ARBA00005384"/>
    </source>
</evidence>
<keyword evidence="3 9" id="KW-0808">Transferase</keyword>
<dbReference type="InterPro" id="IPR036390">
    <property type="entry name" value="WH_DNA-bd_sf"/>
</dbReference>
<feature type="domain" description="HTH gntR-type" evidence="8">
    <location>
        <begin position="9"/>
        <end position="77"/>
    </location>
</feature>
<evidence type="ECO:0000256" key="2">
    <source>
        <dbReference type="ARBA" id="ARBA00022576"/>
    </source>
</evidence>
<sequence length="478" mass="53762">MEEVLIKEDHKYVEVADRIERLIENGALKVGNKLLSVRALSKEQGISVSTAFQAYYQLESKGLIEARPQSGYYVKFSPLHVLDLPKVSSPVNDAVPVSVDEMIDSVYSDLNNEKLIHFSLGVPSISLLPVARLNKSLLHVTRDSKSSCLNYEHVQGNASLRRQIARQAFNWGGTPSEEEVVVTAGCVEALSLCIKAITKPGDAVAIESPTYFAIFQVLESHGLKVVEIPTDPLTGIDLAYLEKAIPRFDVKACLFVTNFNNPLGSCIPDEKKKQLVEMLAKKEIPLIEDDIYGEMYFGKTRPKTCKTYDKKGLVLYCSSFSKTLAPGYRIGWTIPGRFKEKIIQLKRMHTVSTNTLTQAAIAHFLENGRFELHLRHLRKALHTQSLRYIQAVCEYFPEDTRMTRPQGGFALWIEMNPRVDAYKLHKKALKQTIGIAPGQIFSSQARFSNCFRMSYGEPWSDRIEQGIKTLGKLIVQSM</sequence>
<gene>
    <name evidence="9" type="ORF">SanaruYs_18410</name>
</gene>
<dbReference type="PANTHER" id="PTHR46577">
    <property type="entry name" value="HTH-TYPE TRANSCRIPTIONAL REGULATORY PROTEIN GABR"/>
    <property type="match status" value="1"/>
</dbReference>
<dbReference type="OrthoDB" id="9802328at2"/>
<organism evidence="9 10">
    <name type="scientific">Chryseotalea sanaruensis</name>
    <dbReference type="NCBI Taxonomy" id="2482724"/>
    <lineage>
        <taxon>Bacteria</taxon>
        <taxon>Pseudomonadati</taxon>
        <taxon>Bacteroidota</taxon>
        <taxon>Cytophagia</taxon>
        <taxon>Cytophagales</taxon>
        <taxon>Chryseotaleaceae</taxon>
        <taxon>Chryseotalea</taxon>
    </lineage>
</organism>
<comment type="caution">
    <text evidence="9">The sequence shown here is derived from an EMBL/GenBank/DDBJ whole genome shotgun (WGS) entry which is preliminary data.</text>
</comment>
<dbReference type="SUPFAM" id="SSF53383">
    <property type="entry name" value="PLP-dependent transferases"/>
    <property type="match status" value="1"/>
</dbReference>
<dbReference type="Gene3D" id="1.10.10.10">
    <property type="entry name" value="Winged helix-like DNA-binding domain superfamily/Winged helix DNA-binding domain"/>
    <property type="match status" value="1"/>
</dbReference>
<evidence type="ECO:0000256" key="4">
    <source>
        <dbReference type="ARBA" id="ARBA00022898"/>
    </source>
</evidence>
<keyword evidence="10" id="KW-1185">Reference proteome</keyword>
<dbReference type="EMBL" id="BHXQ01000003">
    <property type="protein sequence ID" value="GCC51614.1"/>
    <property type="molecule type" value="Genomic_DNA"/>
</dbReference>
<evidence type="ECO:0000256" key="3">
    <source>
        <dbReference type="ARBA" id="ARBA00022679"/>
    </source>
</evidence>
<accession>A0A401U9U1</accession>
<dbReference type="Pfam" id="PF00392">
    <property type="entry name" value="GntR"/>
    <property type="match status" value="1"/>
</dbReference>
<dbReference type="InterPro" id="IPR036388">
    <property type="entry name" value="WH-like_DNA-bd_sf"/>
</dbReference>
<dbReference type="InterPro" id="IPR051446">
    <property type="entry name" value="HTH_trans_reg/aminotransferase"/>
</dbReference>
<dbReference type="InterPro" id="IPR015424">
    <property type="entry name" value="PyrdxlP-dep_Trfase"/>
</dbReference>
<dbReference type="Gene3D" id="3.40.640.10">
    <property type="entry name" value="Type I PLP-dependent aspartate aminotransferase-like (Major domain)"/>
    <property type="match status" value="1"/>
</dbReference>
<comment type="similarity">
    <text evidence="1">In the C-terminal section; belongs to the class-I pyridoxal-phosphate-dependent aminotransferase family.</text>
</comment>
<dbReference type="GO" id="GO:0008483">
    <property type="term" value="F:transaminase activity"/>
    <property type="evidence" value="ECO:0007669"/>
    <property type="project" value="UniProtKB-KW"/>
</dbReference>
<dbReference type="Gene3D" id="3.90.1150.10">
    <property type="entry name" value="Aspartate Aminotransferase, domain 1"/>
    <property type="match status" value="1"/>
</dbReference>
<dbReference type="GO" id="GO:0030170">
    <property type="term" value="F:pyridoxal phosphate binding"/>
    <property type="evidence" value="ECO:0007669"/>
    <property type="project" value="InterPro"/>
</dbReference>
<dbReference type="PANTHER" id="PTHR46577:SF2">
    <property type="entry name" value="TRANSCRIPTIONAL REGULATORY PROTEIN"/>
    <property type="match status" value="1"/>
</dbReference>
<dbReference type="RefSeq" id="WP_127122270.1">
    <property type="nucleotide sequence ID" value="NZ_BHXQ01000003.1"/>
</dbReference>
<dbReference type="SUPFAM" id="SSF46785">
    <property type="entry name" value="Winged helix' DNA-binding domain"/>
    <property type="match status" value="1"/>
</dbReference>
<dbReference type="Pfam" id="PF00155">
    <property type="entry name" value="Aminotran_1_2"/>
    <property type="match status" value="1"/>
</dbReference>